<dbReference type="InterPro" id="IPR031350">
    <property type="entry name" value="Goodbye_dom"/>
</dbReference>
<dbReference type="Gene3D" id="3.40.50.300">
    <property type="entry name" value="P-loop containing nucleotide triphosphate hydrolases"/>
    <property type="match status" value="1"/>
</dbReference>
<evidence type="ECO:0008006" key="6">
    <source>
        <dbReference type="Google" id="ProtNLM"/>
    </source>
</evidence>
<dbReference type="Pfam" id="PF24883">
    <property type="entry name" value="NPHP3_N"/>
    <property type="match status" value="1"/>
</dbReference>
<proteinExistence type="predicted"/>
<dbReference type="PANTHER" id="PTHR10039:SF16">
    <property type="entry name" value="GPI INOSITOL-DEACYLASE"/>
    <property type="match status" value="1"/>
</dbReference>
<dbReference type="PANTHER" id="PTHR10039">
    <property type="entry name" value="AMELOGENIN"/>
    <property type="match status" value="1"/>
</dbReference>
<evidence type="ECO:0000259" key="2">
    <source>
        <dbReference type="Pfam" id="PF17109"/>
    </source>
</evidence>
<dbReference type="EMBL" id="JAKELL010000093">
    <property type="protein sequence ID" value="KAH8983008.1"/>
    <property type="molecule type" value="Genomic_DNA"/>
</dbReference>
<feature type="domain" description="Nephrocystin 3-like N-terminal" evidence="3">
    <location>
        <begin position="299"/>
        <end position="476"/>
    </location>
</feature>
<dbReference type="Proteomes" id="UP001201163">
    <property type="component" value="Unassembled WGS sequence"/>
</dbReference>
<dbReference type="AlphaFoldDB" id="A0AAD4L9T6"/>
<sequence length="496" mass="55344">MSQVLATAISSTSFETIFTSALQAYKKRTKKDIASHPLAAELQTCDSPDAILSVLQAQVQVFDQSRSADDRLTKWLNPTVHVLYAFSATLGQGVGMVFPPAKVLFAGIGVLLQVVKDIRDSQEALVDLFGHIGYFFRQLETYIEVKPTAAMTEITVKIMVEVFLILGIVMKEIKQGRIKKYLKVLIGRKDIEGALQRLDKLMQEEARMASAEVLKITHGVEEDVKNVADKVQDVDRTMQGIGERVKGVDDRVKVVGDKVDIALEGTLTGNGMRFYQQRWLSPPDPSFNYNTACDARHMGTSAWCTQGNTFADWHTSGGLLWIYGKRKYLIKIITGSGKTILSSAIIQDMKALSSVGSALMAYFYFDFKDTGKQDARALLSSLLIQLSDQSDPCCDALFSFYSRHKRGSEQPTIDSLMLCLKTMLTTIWPLPTYLIVDALDECPDFPGIPSLREKVLGLVRELVEFRHPNLQLCITSHPEFDIRIALQPWVTQQTKG</sequence>
<name>A0AAD4L9T6_9AGAM</name>
<keyword evidence="1" id="KW-0677">Repeat</keyword>
<dbReference type="Pfam" id="PF17109">
    <property type="entry name" value="Goodbye"/>
    <property type="match status" value="1"/>
</dbReference>
<evidence type="ECO:0000256" key="1">
    <source>
        <dbReference type="ARBA" id="ARBA00022737"/>
    </source>
</evidence>
<feature type="domain" description="Fungal STAND N-terminal Goodbye" evidence="2">
    <location>
        <begin position="19"/>
        <end position="142"/>
    </location>
</feature>
<protein>
    <recommendedName>
        <fullName evidence="6">NACHT domain-containing protein</fullName>
    </recommendedName>
</protein>
<reference evidence="4" key="1">
    <citation type="submission" date="2022-01" db="EMBL/GenBank/DDBJ databases">
        <title>Comparative genomics reveals a dynamic genome evolution in the ectomycorrhizal milk-cap (Lactarius) mushrooms.</title>
        <authorList>
            <consortium name="DOE Joint Genome Institute"/>
            <person name="Lebreton A."/>
            <person name="Tang N."/>
            <person name="Kuo A."/>
            <person name="LaButti K."/>
            <person name="Drula E."/>
            <person name="Barry K."/>
            <person name="Clum A."/>
            <person name="Lipzen A."/>
            <person name="Mousain D."/>
            <person name="Ng V."/>
            <person name="Wang R."/>
            <person name="Wang X."/>
            <person name="Dai Y."/>
            <person name="Henrissat B."/>
            <person name="Grigoriev I.V."/>
            <person name="Guerin-Laguette A."/>
            <person name="Yu F."/>
            <person name="Martin F.M."/>
        </authorList>
    </citation>
    <scope>NUCLEOTIDE SEQUENCE</scope>
    <source>
        <strain evidence="4">QP</strain>
    </source>
</reference>
<evidence type="ECO:0000313" key="5">
    <source>
        <dbReference type="Proteomes" id="UP001201163"/>
    </source>
</evidence>
<dbReference type="InterPro" id="IPR027417">
    <property type="entry name" value="P-loop_NTPase"/>
</dbReference>
<evidence type="ECO:0000313" key="4">
    <source>
        <dbReference type="EMBL" id="KAH8983008.1"/>
    </source>
</evidence>
<evidence type="ECO:0000259" key="3">
    <source>
        <dbReference type="Pfam" id="PF24883"/>
    </source>
</evidence>
<dbReference type="InterPro" id="IPR056884">
    <property type="entry name" value="NPHP3-like_N"/>
</dbReference>
<accession>A0AAD4L9T6</accession>
<comment type="caution">
    <text evidence="4">The sequence shown here is derived from an EMBL/GenBank/DDBJ whole genome shotgun (WGS) entry which is preliminary data.</text>
</comment>
<organism evidence="4 5">
    <name type="scientific">Lactarius akahatsu</name>
    <dbReference type="NCBI Taxonomy" id="416441"/>
    <lineage>
        <taxon>Eukaryota</taxon>
        <taxon>Fungi</taxon>
        <taxon>Dikarya</taxon>
        <taxon>Basidiomycota</taxon>
        <taxon>Agaricomycotina</taxon>
        <taxon>Agaricomycetes</taxon>
        <taxon>Russulales</taxon>
        <taxon>Russulaceae</taxon>
        <taxon>Lactarius</taxon>
    </lineage>
</organism>
<keyword evidence="5" id="KW-1185">Reference proteome</keyword>
<gene>
    <name evidence="4" type="ORF">EDB92DRAFT_2106421</name>
</gene>